<dbReference type="EMBL" id="AYYY01000005">
    <property type="protein sequence ID" value="KRM62547.1"/>
    <property type="molecule type" value="Genomic_DNA"/>
</dbReference>
<comment type="similarity">
    <text evidence="1">Belongs to the DprA/Smf family.</text>
</comment>
<gene>
    <name evidence="3" type="ORF">FC26_GL002123</name>
</gene>
<dbReference type="AlphaFoldDB" id="A0A0R2AHF9"/>
<dbReference type="PATRIC" id="fig|1423813.3.peg.2161"/>
<dbReference type="SUPFAM" id="SSF102405">
    <property type="entry name" value="MCP/YpsA-like"/>
    <property type="match status" value="1"/>
</dbReference>
<accession>A0A0R2AHF9</accession>
<proteinExistence type="inferred from homology"/>
<dbReference type="NCBIfam" id="TIGR00732">
    <property type="entry name" value="dprA"/>
    <property type="match status" value="1"/>
</dbReference>
<organism evidence="3 4">
    <name type="scientific">Paucilactobacillus vaccinostercus DSM 20634</name>
    <dbReference type="NCBI Taxonomy" id="1423813"/>
    <lineage>
        <taxon>Bacteria</taxon>
        <taxon>Bacillati</taxon>
        <taxon>Bacillota</taxon>
        <taxon>Bacilli</taxon>
        <taxon>Lactobacillales</taxon>
        <taxon>Lactobacillaceae</taxon>
        <taxon>Paucilactobacillus</taxon>
    </lineage>
</organism>
<dbReference type="Proteomes" id="UP000051733">
    <property type="component" value="Unassembled WGS sequence"/>
</dbReference>
<evidence type="ECO:0000259" key="2">
    <source>
        <dbReference type="Pfam" id="PF02481"/>
    </source>
</evidence>
<dbReference type="RefSeq" id="WP_191978868.1">
    <property type="nucleotide sequence ID" value="NZ_AYYY01000005.1"/>
</dbReference>
<dbReference type="Pfam" id="PF02481">
    <property type="entry name" value="DNA_processg_A"/>
    <property type="match status" value="1"/>
</dbReference>
<comment type="caution">
    <text evidence="3">The sequence shown here is derived from an EMBL/GenBank/DDBJ whole genome shotgun (WGS) entry which is preliminary data.</text>
</comment>
<reference evidence="3 4" key="1">
    <citation type="journal article" date="2015" name="Genome Announc.">
        <title>Expanding the biotechnology potential of lactobacilli through comparative genomics of 213 strains and associated genera.</title>
        <authorList>
            <person name="Sun Z."/>
            <person name="Harris H.M."/>
            <person name="McCann A."/>
            <person name="Guo C."/>
            <person name="Argimon S."/>
            <person name="Zhang W."/>
            <person name="Yang X."/>
            <person name="Jeffery I.B."/>
            <person name="Cooney J.C."/>
            <person name="Kagawa T.F."/>
            <person name="Liu W."/>
            <person name="Song Y."/>
            <person name="Salvetti E."/>
            <person name="Wrobel A."/>
            <person name="Rasinkangas P."/>
            <person name="Parkhill J."/>
            <person name="Rea M.C."/>
            <person name="O'Sullivan O."/>
            <person name="Ritari J."/>
            <person name="Douillard F.P."/>
            <person name="Paul Ross R."/>
            <person name="Yang R."/>
            <person name="Briner A.E."/>
            <person name="Felis G.E."/>
            <person name="de Vos W.M."/>
            <person name="Barrangou R."/>
            <person name="Klaenhammer T.R."/>
            <person name="Caufield P.W."/>
            <person name="Cui Y."/>
            <person name="Zhang H."/>
            <person name="O'Toole P.W."/>
        </authorList>
    </citation>
    <scope>NUCLEOTIDE SEQUENCE [LARGE SCALE GENOMIC DNA]</scope>
    <source>
        <strain evidence="3 4">DSM 20634</strain>
    </source>
</reference>
<dbReference type="PANTHER" id="PTHR43022:SF1">
    <property type="entry name" value="PROTEIN SMF"/>
    <property type="match status" value="1"/>
</dbReference>
<name>A0A0R2AHF9_9LACO</name>
<dbReference type="PANTHER" id="PTHR43022">
    <property type="entry name" value="PROTEIN SMF"/>
    <property type="match status" value="1"/>
</dbReference>
<evidence type="ECO:0000313" key="4">
    <source>
        <dbReference type="Proteomes" id="UP000051733"/>
    </source>
</evidence>
<protein>
    <submittedName>
        <fullName evidence="3">DNA protecting protein DprA</fullName>
    </submittedName>
</protein>
<evidence type="ECO:0000313" key="3">
    <source>
        <dbReference type="EMBL" id="KRM62547.1"/>
    </source>
</evidence>
<sequence>MIDQPFHGNIKDICQLAGLTQHKTLQITTSWHSQTLNNQVQQHIKQCPFITIFDEQYPLQLREIYCPPLVLFYAGDIGLLKSTMLGVVGARKNTRYGAQSIRCILPGVIQHSITVVSGLATGIDGLSHMTALENHGRTIGVIGTGLDVSYPTQNQALQTEMARTQLVITEYPLGARPYRSHFPERNRIIAGLCETLLVVEAQEKSGSLITASICVQENRNVCAIPGRITDSMSVGCNQLIAAGAKPVLTAEDLLLEFRK</sequence>
<dbReference type="Gene3D" id="3.40.50.450">
    <property type="match status" value="1"/>
</dbReference>
<evidence type="ECO:0000256" key="1">
    <source>
        <dbReference type="ARBA" id="ARBA00006525"/>
    </source>
</evidence>
<dbReference type="InterPro" id="IPR003488">
    <property type="entry name" value="DprA"/>
</dbReference>
<dbReference type="InterPro" id="IPR057666">
    <property type="entry name" value="DrpA_SLOG"/>
</dbReference>
<dbReference type="GO" id="GO:0009294">
    <property type="term" value="P:DNA-mediated transformation"/>
    <property type="evidence" value="ECO:0007669"/>
    <property type="project" value="InterPro"/>
</dbReference>
<feature type="domain" description="Smf/DprA SLOG" evidence="2">
    <location>
        <begin position="49"/>
        <end position="256"/>
    </location>
</feature>
<keyword evidence="4" id="KW-1185">Reference proteome</keyword>
<dbReference type="STRING" id="1423813.FC26_GL002123"/>